<protein>
    <submittedName>
        <fullName evidence="3">CHASE2 domain-containing protein</fullName>
    </submittedName>
</protein>
<comment type="caution">
    <text evidence="3">The sequence shown here is derived from an EMBL/GenBank/DDBJ whole genome shotgun (WGS) entry which is preliminary data.</text>
</comment>
<organism evidence="3 4">
    <name type="scientific">Romeriopsis navalis LEGE 11480</name>
    <dbReference type="NCBI Taxonomy" id="2777977"/>
    <lineage>
        <taxon>Bacteria</taxon>
        <taxon>Bacillati</taxon>
        <taxon>Cyanobacteriota</taxon>
        <taxon>Cyanophyceae</taxon>
        <taxon>Leptolyngbyales</taxon>
        <taxon>Leptolyngbyaceae</taxon>
        <taxon>Romeriopsis</taxon>
        <taxon>Romeriopsis navalis</taxon>
    </lineage>
</organism>
<dbReference type="SMART" id="SM01080">
    <property type="entry name" value="CHASE2"/>
    <property type="match status" value="1"/>
</dbReference>
<reference evidence="3" key="1">
    <citation type="submission" date="2020-10" db="EMBL/GenBank/DDBJ databases">
        <authorList>
            <person name="Castelo-Branco R."/>
            <person name="Eusebio N."/>
            <person name="Adriana R."/>
            <person name="Vieira A."/>
            <person name="Brugerolle De Fraissinette N."/>
            <person name="Rezende De Castro R."/>
            <person name="Schneider M.P."/>
            <person name="Vasconcelos V."/>
            <person name="Leao P.N."/>
        </authorList>
    </citation>
    <scope>NUCLEOTIDE SEQUENCE</scope>
    <source>
        <strain evidence="3">LEGE 11480</strain>
    </source>
</reference>
<accession>A0A928Z5B6</accession>
<dbReference type="Gene3D" id="3.40.50.10140">
    <property type="entry name" value="Toll/interleukin-1 receptor homology (TIR) domain"/>
    <property type="match status" value="1"/>
</dbReference>
<feature type="domain" description="TIR" evidence="2">
    <location>
        <begin position="1"/>
        <end position="131"/>
    </location>
</feature>
<keyword evidence="1" id="KW-0812">Transmembrane</keyword>
<dbReference type="Pfam" id="PF05226">
    <property type="entry name" value="CHASE2"/>
    <property type="match status" value="1"/>
</dbReference>
<sequence>MSDIFISYSRRDQEFVVILNQALAINNRNTWIDWDGIPLGTDWWLEIQGGIEAADTFIFIVTPDSLASDVCKREIDHAVQHHKRVLPIVRRDTDMSLWPEALATHNALFFRKTDDFDKAFTRLLKFLDTDLRHLRMHTRLLVRAIEWEQEGQDSSYLLRDRDLAAAEQWLEQALDKSPRPAPQHLYYITASQKLQKQLQATAAAHQQAEQELQRALIYRKTKRRSVLWASLLVTLLLLIIRSFGLLQPLELPAYDHLLRMRPSEDQDPRFLIVEITESDIQNERREHGNILFSDASLDQLLKKITPLQPRLIGLDVYRDSKSQPPSLVNRLRQNDRIYGLCKTAEVDQKGQLLPNNNGTPMPNEIAPARVGFSDAVFDPDGIVRRHLLVQEVIPNTQCIPEHAFSLILAQRYLTLNPKSQNIQPLTTVQQLNEGAPLKVGSITLPRLQAGTAGYHSDDTDGGYQILLNYRATADPDRTPFDRISLAEILSQPIAADRIQNKIVLVGITATTGGDDYVETPYGVGNAKMPGVTVQAHMISQLLSAALDGRSLLWVWPQPVEALWTWAWALLGGLLAWQFQKLMQLAIAIGVATTTLTLICFMFMTQAGWVPLIPPGLALMLTSGLVVYLAFRRPAKLQLAKSQASIAHPANPVP</sequence>
<evidence type="ECO:0000313" key="3">
    <source>
        <dbReference type="EMBL" id="MBE9031832.1"/>
    </source>
</evidence>
<name>A0A928Z5B6_9CYAN</name>
<dbReference type="AlphaFoldDB" id="A0A928Z5B6"/>
<dbReference type="InterPro" id="IPR035897">
    <property type="entry name" value="Toll_tir_struct_dom_sf"/>
</dbReference>
<evidence type="ECO:0000259" key="2">
    <source>
        <dbReference type="PROSITE" id="PS50104"/>
    </source>
</evidence>
<feature type="transmembrane region" description="Helical" evidence="1">
    <location>
        <begin position="226"/>
        <end position="246"/>
    </location>
</feature>
<dbReference type="SMART" id="SM00255">
    <property type="entry name" value="TIR"/>
    <property type="match status" value="1"/>
</dbReference>
<feature type="transmembrane region" description="Helical" evidence="1">
    <location>
        <begin position="561"/>
        <end position="578"/>
    </location>
</feature>
<evidence type="ECO:0000313" key="4">
    <source>
        <dbReference type="Proteomes" id="UP000625316"/>
    </source>
</evidence>
<dbReference type="Proteomes" id="UP000625316">
    <property type="component" value="Unassembled WGS sequence"/>
</dbReference>
<dbReference type="InterPro" id="IPR000157">
    <property type="entry name" value="TIR_dom"/>
</dbReference>
<evidence type="ECO:0000256" key="1">
    <source>
        <dbReference type="SAM" id="Phobius"/>
    </source>
</evidence>
<feature type="transmembrane region" description="Helical" evidence="1">
    <location>
        <begin position="611"/>
        <end position="630"/>
    </location>
</feature>
<dbReference type="SUPFAM" id="SSF52200">
    <property type="entry name" value="Toll/Interleukin receptor TIR domain"/>
    <property type="match status" value="1"/>
</dbReference>
<keyword evidence="4" id="KW-1185">Reference proteome</keyword>
<dbReference type="EMBL" id="JADEXQ010000077">
    <property type="protein sequence ID" value="MBE9031832.1"/>
    <property type="molecule type" value="Genomic_DNA"/>
</dbReference>
<dbReference type="PROSITE" id="PS50104">
    <property type="entry name" value="TIR"/>
    <property type="match status" value="1"/>
</dbReference>
<dbReference type="Pfam" id="PF13676">
    <property type="entry name" value="TIR_2"/>
    <property type="match status" value="1"/>
</dbReference>
<dbReference type="GO" id="GO:0007165">
    <property type="term" value="P:signal transduction"/>
    <property type="evidence" value="ECO:0007669"/>
    <property type="project" value="InterPro"/>
</dbReference>
<proteinExistence type="predicted"/>
<dbReference type="RefSeq" id="WP_264326659.1">
    <property type="nucleotide sequence ID" value="NZ_JADEXQ010000077.1"/>
</dbReference>
<keyword evidence="1" id="KW-1133">Transmembrane helix</keyword>
<dbReference type="InterPro" id="IPR007890">
    <property type="entry name" value="CHASE2"/>
</dbReference>
<gene>
    <name evidence="3" type="ORF">IQ266_19025</name>
</gene>
<feature type="transmembrane region" description="Helical" evidence="1">
    <location>
        <begin position="585"/>
        <end position="605"/>
    </location>
</feature>
<keyword evidence="1" id="KW-0472">Membrane</keyword>